<keyword evidence="2" id="KW-0677">Repeat</keyword>
<feature type="compositionally biased region" description="Basic residues" evidence="3">
    <location>
        <begin position="1300"/>
        <end position="1313"/>
    </location>
</feature>
<dbReference type="Proteomes" id="UP001158576">
    <property type="component" value="Chromosome XSR"/>
</dbReference>
<evidence type="ECO:0000256" key="1">
    <source>
        <dbReference type="ARBA" id="ARBA00022553"/>
    </source>
</evidence>
<name>A0ABN7SD98_OIKDI</name>
<dbReference type="SMART" id="SM00250">
    <property type="entry name" value="PLEC"/>
    <property type="match status" value="16"/>
</dbReference>
<feature type="compositionally biased region" description="Basic residues" evidence="3">
    <location>
        <begin position="1419"/>
        <end position="1433"/>
    </location>
</feature>
<feature type="compositionally biased region" description="Basic and acidic residues" evidence="3">
    <location>
        <begin position="1362"/>
        <end position="1379"/>
    </location>
</feature>
<feature type="compositionally biased region" description="Basic residues" evidence="3">
    <location>
        <begin position="685"/>
        <end position="697"/>
    </location>
</feature>
<feature type="compositionally biased region" description="Acidic residues" evidence="3">
    <location>
        <begin position="464"/>
        <end position="480"/>
    </location>
</feature>
<dbReference type="PANTHER" id="PTHR23169">
    <property type="entry name" value="ENVOPLAKIN"/>
    <property type="match status" value="1"/>
</dbReference>
<keyword evidence="1" id="KW-0597">Phosphoprotein</keyword>
<keyword evidence="4" id="KW-0472">Membrane</keyword>
<evidence type="ECO:0000313" key="6">
    <source>
        <dbReference type="Proteomes" id="UP001158576"/>
    </source>
</evidence>
<dbReference type="PANTHER" id="PTHR23169:SF23">
    <property type="entry name" value="SHORT STOP, ISOFORM H"/>
    <property type="match status" value="1"/>
</dbReference>
<keyword evidence="4" id="KW-1133">Transmembrane helix</keyword>
<feature type="region of interest" description="Disordered" evidence="3">
    <location>
        <begin position="104"/>
        <end position="151"/>
    </location>
</feature>
<feature type="region of interest" description="Disordered" evidence="3">
    <location>
        <begin position="427"/>
        <end position="717"/>
    </location>
</feature>
<feature type="compositionally biased region" description="Basic and acidic residues" evidence="3">
    <location>
        <begin position="542"/>
        <end position="597"/>
    </location>
</feature>
<proteinExistence type="predicted"/>
<dbReference type="EMBL" id="OU015569">
    <property type="protein sequence ID" value="CAG5097306.1"/>
    <property type="molecule type" value="Genomic_DNA"/>
</dbReference>
<feature type="compositionally biased region" description="Polar residues" evidence="3">
    <location>
        <begin position="509"/>
        <end position="518"/>
    </location>
</feature>
<evidence type="ECO:0000256" key="4">
    <source>
        <dbReference type="SAM" id="Phobius"/>
    </source>
</evidence>
<evidence type="ECO:0000313" key="5">
    <source>
        <dbReference type="EMBL" id="CAG5097306.1"/>
    </source>
</evidence>
<dbReference type="InterPro" id="IPR043197">
    <property type="entry name" value="Plakin"/>
</dbReference>
<feature type="compositionally biased region" description="Low complexity" evidence="3">
    <location>
        <begin position="611"/>
        <end position="621"/>
    </location>
</feature>
<organism evidence="5 6">
    <name type="scientific">Oikopleura dioica</name>
    <name type="common">Tunicate</name>
    <dbReference type="NCBI Taxonomy" id="34765"/>
    <lineage>
        <taxon>Eukaryota</taxon>
        <taxon>Metazoa</taxon>
        <taxon>Chordata</taxon>
        <taxon>Tunicata</taxon>
        <taxon>Appendicularia</taxon>
        <taxon>Copelata</taxon>
        <taxon>Oikopleuridae</taxon>
        <taxon>Oikopleura</taxon>
    </lineage>
</organism>
<dbReference type="InterPro" id="IPR035915">
    <property type="entry name" value="Plakin_repeat_sf"/>
</dbReference>
<sequence length="1488" mass="165396">MAMSAAYAVCTAVICLEVTVILGLVLFLLRPQKDTAQLQPDAGNVKTEFTPAEEEAPAREVEYRIEYNDSEQDDELNEQEDIISRGIPSEPESDTPAFTTIAATIALPTKPQRKSSTSSSSSASSMPPAKVDSPKLMRSDSSSSASSNADLIPKLIPEMPGIDESDIISGADDVEINNGWRRKVKLSSLQRSGIIKRDQINDFLIGDISKDKLENQYSRWLKGEEPIAGILFPDTGLKKSIFTAQKEEYISRSTAISLLEAQAATGNIIDPISARKMSVTEAAQDGQFDKIYEQCLLRAERAVTGYKQGGYNTRLSDEKLSIFEAMTKGLVVEEHAIRLLEAQIATGGVIDVRNNHRVPIQYALKMGLIDERIYRIIADKPTTTNFEDPNSTRTPPEKVSYSQLLANSIIDDDTGLRLFLFQKPGFEKTQSHTSSPQSMRSAKSSSSSIASIGSVSSKNKDLGQQEEDEIKPFPVDEDIPTVEKIDSVSTEQEVTALDEGAVPVEDTKSITSRSSAKSLSIKESDILQDASTTEVEDLEQEQSEHSVSEPEPKPERVSEKIDKFKQKIEEVQKREREEEERERREKEKQEKESETKKAKVKKMRPVDTETDTAASDLLLSSDDTDVDGNRLELSSMTTSDAQTDQEVQIQELEELQKMETLLKKPTQIDESSSDEAELQTVREQVRRKSKREKKKKKDKGESAPGTPKSKSKKMTATTIDVVISDDEPPTEPVGPAKQRDDLTFTTGWRKQCAIVDLVDAGLMAESKVKKIESGHLLMADAENELQQWLHGSSPIAGLLIISTGEKMSLYSAAKRGFLRRGTAISLLEAQAATGNVIDPITGEYMAVEEATRKGLIDRQYEAILSRAEKAVHGYKSKFSETLLSVYQALQKGMLIENHAIRLLEAQIVTGGIIDPHRHHRCPIDLAIKRGLFDEKLKVVLEGIGDDTKGFFDPNTEQNLNYSELVEQCVTDAETGLLLLPYKKKPPEEKLSGPLAKVLFESELRRKVTLQDVVDADLIEPETLRRFKSGEMSAHEVKQLVDSLKIHVEGSMPIAGVINAENGQRLSIFQATQAGLIRKGTAYELLEAQASCGKIVDVQTGRVLSVETASKTGVFDAEYEDVVMRASRAVTGYREPFKKEILSLCEAISRHLVVERNGVRLLEAQVATGGIIDMKSPLRLSIEAALRKGLLESRLAKQLQARTSKSYFDPNTGENLNYAQLMERCITDPDTGMLFLEVEPTSESKAKSAGAVTPKVGPFEPEDRKKKKIRAQSADPSSPKKKKKKKEQDESRSQSEPRPSKDKKKDKKSKKKKREGKDKDDETKSTKSSRSKSPKSPKKSKSDSLQSPKSTTSIDIAPSTPKKSKEIPTKEEMLGIEPKKDKKKKKKKERKEEKEVHYRRASSSETEKVEMKSETETKPKKSKKSKKPSKKPSKPPKIVSRKVVIVDLDGNELSLEDALKYNYIDQALANELQAQEYGDDNDEEPKLEE</sequence>
<evidence type="ECO:0000256" key="3">
    <source>
        <dbReference type="SAM" id="MobiDB-lite"/>
    </source>
</evidence>
<accession>A0ABN7SD98</accession>
<feature type="compositionally biased region" description="Basic and acidic residues" evidence="3">
    <location>
        <begin position="1404"/>
        <end position="1418"/>
    </location>
</feature>
<feature type="region of interest" description="Disordered" evidence="3">
    <location>
        <begin position="1240"/>
        <end position="1438"/>
    </location>
</feature>
<dbReference type="Gene3D" id="3.90.1290.10">
    <property type="entry name" value="Plakin repeat"/>
    <property type="match status" value="3"/>
</dbReference>
<feature type="transmembrane region" description="Helical" evidence="4">
    <location>
        <begin position="7"/>
        <end position="29"/>
    </location>
</feature>
<evidence type="ECO:0000256" key="2">
    <source>
        <dbReference type="ARBA" id="ARBA00022737"/>
    </source>
</evidence>
<dbReference type="InterPro" id="IPR001101">
    <property type="entry name" value="Plectin_repeat"/>
</dbReference>
<protein>
    <submittedName>
        <fullName evidence="5">Oidioi.mRNA.OKI2018_I69.XSR.g15017.t1.cds</fullName>
    </submittedName>
</protein>
<feature type="compositionally biased region" description="Basic and acidic residues" evidence="3">
    <location>
        <begin position="1285"/>
        <end position="1299"/>
    </location>
</feature>
<feature type="compositionally biased region" description="Low complexity" evidence="3">
    <location>
        <begin position="139"/>
        <end position="150"/>
    </location>
</feature>
<feature type="compositionally biased region" description="Polar residues" evidence="3">
    <location>
        <begin position="632"/>
        <end position="644"/>
    </location>
</feature>
<keyword evidence="4" id="KW-0812">Transmembrane</keyword>
<dbReference type="SUPFAM" id="SSF75399">
    <property type="entry name" value="Plakin repeat"/>
    <property type="match status" value="3"/>
</dbReference>
<dbReference type="Pfam" id="PF00681">
    <property type="entry name" value="Plectin"/>
    <property type="match status" value="6"/>
</dbReference>
<gene>
    <name evidence="5" type="ORF">OKIOD_LOCUS6575</name>
</gene>
<feature type="compositionally biased region" description="Basic and acidic residues" evidence="3">
    <location>
        <begin position="1314"/>
        <end position="1324"/>
    </location>
</feature>
<feature type="compositionally biased region" description="Basic residues" evidence="3">
    <location>
        <begin position="1326"/>
        <end position="1338"/>
    </location>
</feature>
<feature type="compositionally biased region" description="Low complexity" evidence="3">
    <location>
        <begin position="104"/>
        <end position="125"/>
    </location>
</feature>
<keyword evidence="6" id="KW-1185">Reference proteome</keyword>
<feature type="compositionally biased region" description="Low complexity" evidence="3">
    <location>
        <begin position="434"/>
        <end position="457"/>
    </location>
</feature>
<reference evidence="5 6" key="1">
    <citation type="submission" date="2021-04" db="EMBL/GenBank/DDBJ databases">
        <authorList>
            <person name="Bliznina A."/>
        </authorList>
    </citation>
    <scope>NUCLEOTIDE SEQUENCE [LARGE SCALE GENOMIC DNA]</scope>
</reference>